<dbReference type="NCBIfam" id="TIGR02481">
    <property type="entry name" value="hemeryth_dom"/>
    <property type="match status" value="1"/>
</dbReference>
<keyword evidence="6" id="KW-1185">Reference proteome</keyword>
<dbReference type="Pfam" id="PF01814">
    <property type="entry name" value="Hemerythrin"/>
    <property type="match status" value="1"/>
</dbReference>
<reference evidence="5 6" key="1">
    <citation type="submission" date="2019-10" db="EMBL/GenBank/DDBJ databases">
        <title>Whole-genome sequence of the extremophile Heliorestis acidaminivorans DSM 24790.</title>
        <authorList>
            <person name="Kyndt J.A."/>
            <person name="Meyer T.E."/>
        </authorList>
    </citation>
    <scope>NUCLEOTIDE SEQUENCE [LARGE SCALE GENOMIC DNA]</scope>
    <source>
        <strain evidence="5 6">DSM 24790</strain>
    </source>
</reference>
<evidence type="ECO:0000259" key="4">
    <source>
        <dbReference type="Pfam" id="PF01814"/>
    </source>
</evidence>
<dbReference type="InterPro" id="IPR012312">
    <property type="entry name" value="Hemerythrin-like"/>
</dbReference>
<dbReference type="InterPro" id="IPR016131">
    <property type="entry name" value="Haemerythrin_Fe_BS"/>
</dbReference>
<gene>
    <name evidence="5" type="ORF">F9B85_06880</name>
</gene>
<dbReference type="OrthoDB" id="9797092at2"/>
<evidence type="ECO:0000313" key="6">
    <source>
        <dbReference type="Proteomes" id="UP000468766"/>
    </source>
</evidence>
<dbReference type="PANTHER" id="PTHR37164:SF1">
    <property type="entry name" value="BACTERIOHEMERYTHRIN"/>
    <property type="match status" value="1"/>
</dbReference>
<dbReference type="InterPro" id="IPR050669">
    <property type="entry name" value="Hemerythrin"/>
</dbReference>
<dbReference type="SUPFAM" id="SSF47188">
    <property type="entry name" value="Hemerythrin-like"/>
    <property type="match status" value="1"/>
</dbReference>
<evidence type="ECO:0000313" key="5">
    <source>
        <dbReference type="EMBL" id="KAB2952983.1"/>
    </source>
</evidence>
<evidence type="ECO:0000256" key="1">
    <source>
        <dbReference type="ARBA" id="ARBA00010587"/>
    </source>
</evidence>
<dbReference type="EMBL" id="WBXO01000004">
    <property type="protein sequence ID" value="KAB2952983.1"/>
    <property type="molecule type" value="Genomic_DNA"/>
</dbReference>
<evidence type="ECO:0000256" key="3">
    <source>
        <dbReference type="ARBA" id="ARBA00023004"/>
    </source>
</evidence>
<dbReference type="GO" id="GO:0046872">
    <property type="term" value="F:metal ion binding"/>
    <property type="evidence" value="ECO:0007669"/>
    <property type="project" value="UniProtKB-KW"/>
</dbReference>
<dbReference type="Gene3D" id="1.20.120.50">
    <property type="entry name" value="Hemerythrin-like"/>
    <property type="match status" value="1"/>
</dbReference>
<dbReference type="CDD" id="cd12107">
    <property type="entry name" value="Hemerythrin"/>
    <property type="match status" value="1"/>
</dbReference>
<proteinExistence type="inferred from homology"/>
<dbReference type="InterPro" id="IPR035938">
    <property type="entry name" value="Hemerythrin-like_sf"/>
</dbReference>
<keyword evidence="3" id="KW-0408">Iron</keyword>
<dbReference type="NCBIfam" id="NF033749">
    <property type="entry name" value="bact_hemeryth"/>
    <property type="match status" value="1"/>
</dbReference>
<organism evidence="5 6">
    <name type="scientific">Heliorestis acidaminivorans</name>
    <dbReference type="NCBI Taxonomy" id="553427"/>
    <lineage>
        <taxon>Bacteria</taxon>
        <taxon>Bacillati</taxon>
        <taxon>Bacillota</taxon>
        <taxon>Clostridia</taxon>
        <taxon>Eubacteriales</taxon>
        <taxon>Heliobacteriaceae</taxon>
        <taxon>Heliorestis</taxon>
    </lineage>
</organism>
<comment type="similarity">
    <text evidence="1">Belongs to the hemerythrin family.</text>
</comment>
<evidence type="ECO:0000256" key="2">
    <source>
        <dbReference type="ARBA" id="ARBA00022723"/>
    </source>
</evidence>
<name>A0A6I0EUK8_9FIRM</name>
<dbReference type="InterPro" id="IPR012827">
    <property type="entry name" value="Hemerythrin_metal-bd"/>
</dbReference>
<dbReference type="PANTHER" id="PTHR37164">
    <property type="entry name" value="BACTERIOHEMERYTHRIN"/>
    <property type="match status" value="1"/>
</dbReference>
<accession>A0A6I0EUK8</accession>
<dbReference type="RefSeq" id="WP_151619643.1">
    <property type="nucleotide sequence ID" value="NZ_WBXO01000004.1"/>
</dbReference>
<sequence>MKVEWNDELLTGLGMIDDQHKKLVARIASFTEAVNQQDFKAIEETVNYLIGYSIQHFGAEELIMIRNGYDEFKSHREEHSWFINKVYDLQKSLLQKELSQEQLEEMRDVLVNWTLQHIKIRDKRISEKISS</sequence>
<keyword evidence="2" id="KW-0479">Metal-binding</keyword>
<dbReference type="PROSITE" id="PS00550">
    <property type="entry name" value="HEMERYTHRINS"/>
    <property type="match status" value="1"/>
</dbReference>
<comment type="caution">
    <text evidence="5">The sequence shown here is derived from an EMBL/GenBank/DDBJ whole genome shotgun (WGS) entry which is preliminary data.</text>
</comment>
<dbReference type="AlphaFoldDB" id="A0A6I0EUK8"/>
<dbReference type="Proteomes" id="UP000468766">
    <property type="component" value="Unassembled WGS sequence"/>
</dbReference>
<protein>
    <submittedName>
        <fullName evidence="5">Bacteriohemerythrin</fullName>
    </submittedName>
</protein>
<feature type="domain" description="Hemerythrin-like" evidence="4">
    <location>
        <begin position="12"/>
        <end position="125"/>
    </location>
</feature>